<protein>
    <recommendedName>
        <fullName evidence="4">Aromatic hydrocarbon degradation protein</fullName>
    </recommendedName>
</protein>
<name>A0A5B7ZXS0_9BACT</name>
<organism evidence="2 3">
    <name type="scientific">Hymenobacter jejuensis</name>
    <dbReference type="NCBI Taxonomy" id="2502781"/>
    <lineage>
        <taxon>Bacteria</taxon>
        <taxon>Pseudomonadati</taxon>
        <taxon>Bacteroidota</taxon>
        <taxon>Cytophagia</taxon>
        <taxon>Cytophagales</taxon>
        <taxon>Hymenobacteraceae</taxon>
        <taxon>Hymenobacter</taxon>
    </lineage>
</organism>
<dbReference type="Proteomes" id="UP000305398">
    <property type="component" value="Chromosome"/>
</dbReference>
<dbReference type="OrthoDB" id="9765571at2"/>
<dbReference type="SUPFAM" id="SSF56935">
    <property type="entry name" value="Porins"/>
    <property type="match status" value="1"/>
</dbReference>
<proteinExistence type="predicted"/>
<evidence type="ECO:0000313" key="3">
    <source>
        <dbReference type="Proteomes" id="UP000305398"/>
    </source>
</evidence>
<dbReference type="KEGG" id="hyj:FHG12_07445"/>
<reference evidence="2 3" key="1">
    <citation type="submission" date="2019-06" db="EMBL/GenBank/DDBJ databases">
        <authorList>
            <person name="Srinivasan S."/>
        </authorList>
    </citation>
    <scope>NUCLEOTIDE SEQUENCE [LARGE SCALE GENOMIC DNA]</scope>
    <source>
        <strain evidence="2 3">17J68-5</strain>
    </source>
</reference>
<sequence length="503" mass="54827">MKNLKYWLGIALMGYASHGFAQDASDALRYSRTQFGGSARTLGIGGATTALGADLGSLSSNPAGLGLYQKSEVTFTPGVGIGNTKSTGLGSQTSDARNSLHIGGIGIAFTNRLPDDDNTSDWRAGTFAIGVTRVNDFNTSFRYRGTVDENRSFFQYLRESPATQAQLDAEYGQNGENITTLDGLAYGGYLTDFDNNGRIFTVGRQGPINVSETVLSTGSQMQYDFGYGASYRDRLYVGGAIGIVTTRYDLTREFREGTDNAASQFNNLLLRDYVTTKGTGFNARIGLIYRASDYVRVGASVQSPTFSKLTDTYGTSLNTTFNRAVDTNNTITSAAVSTQPGEYTYNITTPFRAAVGASVVIGKYGFVTGDAEYVNYGQARLNTDNSGNSTTGAFDRQNDDIRNLYQSALNLRLGGEARYDIFRFRLGYARYGDPFKNSDFDRTRNYFTGGVGLRQKNFFLDLAGVYNTDKRFYQPYTLNAGNEPTINVNGTKFTTSATVGFVF</sequence>
<accession>A0A5B7ZXS0</accession>
<dbReference type="RefSeq" id="WP_139515133.1">
    <property type="nucleotide sequence ID" value="NZ_CP040896.1"/>
</dbReference>
<keyword evidence="3" id="KW-1185">Reference proteome</keyword>
<evidence type="ECO:0000313" key="2">
    <source>
        <dbReference type="EMBL" id="QDA59954.1"/>
    </source>
</evidence>
<gene>
    <name evidence="2" type="ORF">FHG12_07445</name>
</gene>
<feature type="chain" id="PRO_5022933534" description="Aromatic hydrocarbon degradation protein" evidence="1">
    <location>
        <begin position="22"/>
        <end position="503"/>
    </location>
</feature>
<keyword evidence="1" id="KW-0732">Signal</keyword>
<evidence type="ECO:0008006" key="4">
    <source>
        <dbReference type="Google" id="ProtNLM"/>
    </source>
</evidence>
<dbReference type="EMBL" id="CP040896">
    <property type="protein sequence ID" value="QDA59954.1"/>
    <property type="molecule type" value="Genomic_DNA"/>
</dbReference>
<dbReference type="Gene3D" id="2.40.160.60">
    <property type="entry name" value="Outer membrane protein transport protein (OMPP1/FadL/TodX)"/>
    <property type="match status" value="1"/>
</dbReference>
<feature type="signal peptide" evidence="1">
    <location>
        <begin position="1"/>
        <end position="21"/>
    </location>
</feature>
<evidence type="ECO:0000256" key="1">
    <source>
        <dbReference type="SAM" id="SignalP"/>
    </source>
</evidence>
<dbReference type="AlphaFoldDB" id="A0A5B7ZXS0"/>